<dbReference type="AlphaFoldDB" id="A0AAE8F3Q9"/>
<dbReference type="Proteomes" id="UP000284283">
    <property type="component" value="Unassembled WGS sequence"/>
</dbReference>
<comment type="caution">
    <text evidence="2">The sequence shown here is derived from an EMBL/GenBank/DDBJ whole genome shotgun (WGS) entry which is preliminary data.</text>
</comment>
<name>A0AAE8F3Q9_XANVA</name>
<feature type="region of interest" description="Disordered" evidence="1">
    <location>
        <begin position="1"/>
        <end position="86"/>
    </location>
</feature>
<organism evidence="2 3">
    <name type="scientific">Xanthomonas vasicola pv. vasculorum</name>
    <dbReference type="NCBI Taxonomy" id="325776"/>
    <lineage>
        <taxon>Bacteria</taxon>
        <taxon>Pseudomonadati</taxon>
        <taxon>Pseudomonadota</taxon>
        <taxon>Gammaproteobacteria</taxon>
        <taxon>Lysobacterales</taxon>
        <taxon>Lysobacteraceae</taxon>
        <taxon>Xanthomonas</taxon>
    </lineage>
</organism>
<proteinExistence type="predicted"/>
<feature type="compositionally biased region" description="Low complexity" evidence="1">
    <location>
        <begin position="43"/>
        <end position="58"/>
    </location>
</feature>
<gene>
    <name evidence="2" type="ORF">C9386_18425</name>
</gene>
<dbReference type="EMBL" id="PYTT01000152">
    <property type="protein sequence ID" value="RNK98538.1"/>
    <property type="molecule type" value="Genomic_DNA"/>
</dbReference>
<sequence>MPDAHAAAPPQEAGPRLHAHAGPLLPRSRSLPARAGLPGTTGRPPRAAGTSSPRSAPRAPSPHGPGLQSPQGPPGPPGHGGAGARWALFPRDLPTLQPLWRNLLRQAAWLTEEMRAHPAWTAVALDTLRQPELVGAMAAQLATAAQWFSAGAAALPGQLAERGDQETAWRIAQALVQLDGAQLAEDLIGEVVYGTLRHLPDRQLAGLQLLAGLGMLLAYWQRMARQRDALAAAHAPDQPPVQACTPAGPVAGTLKRSLSESRASVAGAVAGAVAHATQGVIDGEYAVGVAQWMADEARQAASRWFSRSRSFS</sequence>
<accession>A0AAE8F3Q9</accession>
<evidence type="ECO:0000313" key="2">
    <source>
        <dbReference type="EMBL" id="RNK98538.1"/>
    </source>
</evidence>
<protein>
    <submittedName>
        <fullName evidence="2">Uncharacterized protein</fullName>
    </submittedName>
</protein>
<evidence type="ECO:0000256" key="1">
    <source>
        <dbReference type="SAM" id="MobiDB-lite"/>
    </source>
</evidence>
<reference evidence="2 3" key="1">
    <citation type="submission" date="2018-03" db="EMBL/GenBank/DDBJ databases">
        <authorList>
            <person name="Wu G."/>
        </authorList>
    </citation>
    <scope>NUCLEOTIDE SEQUENCE [LARGE SCALE GENOMIC DNA]</scope>
    <source>
        <strain evidence="2 3">SAM-118</strain>
    </source>
</reference>
<evidence type="ECO:0000313" key="3">
    <source>
        <dbReference type="Proteomes" id="UP000284283"/>
    </source>
</evidence>